<sequence>MYHIESKTGYSVFSFLPYAMKKVNDVSLFPTSKFRKVILFFGILVGLLFVCRFFDFVSLYFESPYGHYHFPKNREIPFFRLGEKEIGKMGEFGTRIGNWNKNSQCKYLLLGDSQVFGSGIFWKDTFPEILNRETKCSWINLGIPGFTLENELSLYRTIRTHISFDRVYLFVYGNDIFETGDTPDYLHFVKRQYWYFRALSFLFPEQTRIHLKNKYFESIQKRMEVELGKIAKLNNQVSPNSQINKENFVTLKGLFNLSPDYLRGSLDTKSYAATNFNRWHRILRQFNGNILSDKKELVMVYIPLEIEYDPKMFQIYKEIGFVMDSRWLDSDSEFITDLKIISKEERIPLIDLRESMRFRTDLLQSGDIHLNESAHRMIANTLKQSL</sequence>
<dbReference type="AlphaFoldDB" id="A0AAW5VMB2"/>
<evidence type="ECO:0000313" key="4">
    <source>
        <dbReference type="Proteomes" id="UP001208540"/>
    </source>
</evidence>
<keyword evidence="5" id="KW-1185">Reference proteome</keyword>
<dbReference type="Proteomes" id="UP001208540">
    <property type="component" value="Unassembled WGS sequence"/>
</dbReference>
<proteinExistence type="predicted"/>
<name>A0AAW5VMB2_9LEPT</name>
<evidence type="ECO:0000256" key="1">
    <source>
        <dbReference type="SAM" id="Phobius"/>
    </source>
</evidence>
<evidence type="ECO:0000313" key="3">
    <source>
        <dbReference type="EMBL" id="MCW7531082.1"/>
    </source>
</evidence>
<protein>
    <submittedName>
        <fullName evidence="3">SGNH/GDSL hydrolase family protein</fullName>
    </submittedName>
</protein>
<dbReference type="Gene3D" id="3.40.50.1110">
    <property type="entry name" value="SGNH hydrolase"/>
    <property type="match status" value="1"/>
</dbReference>
<dbReference type="InterPro" id="IPR036514">
    <property type="entry name" value="SGNH_hydro_sf"/>
</dbReference>
<feature type="transmembrane region" description="Helical" evidence="1">
    <location>
        <begin position="37"/>
        <end position="61"/>
    </location>
</feature>
<dbReference type="GO" id="GO:0016788">
    <property type="term" value="F:hydrolase activity, acting on ester bonds"/>
    <property type="evidence" value="ECO:0007669"/>
    <property type="project" value="UniProtKB-ARBA"/>
</dbReference>
<dbReference type="SUPFAM" id="SSF52266">
    <property type="entry name" value="SGNH hydrolase"/>
    <property type="match status" value="1"/>
</dbReference>
<dbReference type="EMBL" id="JAMQPL010000005">
    <property type="protein sequence ID" value="MCW7531082.1"/>
    <property type="molecule type" value="Genomic_DNA"/>
</dbReference>
<reference evidence="3 5" key="1">
    <citation type="submission" date="2022-06" db="EMBL/GenBank/DDBJ databases">
        <title>Leptospira isolates from biofilms formed at urban environments.</title>
        <authorList>
            <person name="Ribeiro P.S."/>
            <person name="Sousa T."/>
            <person name="Carvalho N."/>
            <person name="Aburjaile F."/>
            <person name="Neves F."/>
            <person name="Oliveira D."/>
            <person name="Blanco L."/>
            <person name="Lima J."/>
            <person name="Costa F."/>
            <person name="Brenig B."/>
            <person name="Soares S."/>
            <person name="Ramos R."/>
            <person name="Goes-Neto A."/>
            <person name="Matiuzzi M."/>
            <person name="Azevedo V."/>
            <person name="Ristow P."/>
        </authorList>
    </citation>
    <scope>NUCLEOTIDE SEQUENCE</scope>
    <source>
        <strain evidence="2 5">VSF19</strain>
        <strain evidence="3">VSF20</strain>
    </source>
</reference>
<keyword evidence="3" id="KW-0378">Hydrolase</keyword>
<dbReference type="RefSeq" id="WP_265352264.1">
    <property type="nucleotide sequence ID" value="NZ_JAMQPL010000005.1"/>
</dbReference>
<gene>
    <name evidence="2" type="ORF">ND861_12760</name>
    <name evidence="3" type="ORF">ND862_12715</name>
</gene>
<keyword evidence="1" id="KW-1133">Transmembrane helix</keyword>
<dbReference type="Proteomes" id="UP001208912">
    <property type="component" value="Unassembled WGS sequence"/>
</dbReference>
<dbReference type="EMBL" id="JAMQPM010000005">
    <property type="protein sequence ID" value="MCW7527225.1"/>
    <property type="molecule type" value="Genomic_DNA"/>
</dbReference>
<evidence type="ECO:0000313" key="2">
    <source>
        <dbReference type="EMBL" id="MCW7527225.1"/>
    </source>
</evidence>
<accession>A0AAW5VMB2</accession>
<keyword evidence="1" id="KW-0812">Transmembrane</keyword>
<keyword evidence="1" id="KW-0472">Membrane</keyword>
<evidence type="ECO:0000313" key="5">
    <source>
        <dbReference type="Proteomes" id="UP001208912"/>
    </source>
</evidence>
<organism evidence="3 4">
    <name type="scientific">Leptospira soteropolitanensis</name>
    <dbReference type="NCBI Taxonomy" id="2950025"/>
    <lineage>
        <taxon>Bacteria</taxon>
        <taxon>Pseudomonadati</taxon>
        <taxon>Spirochaetota</taxon>
        <taxon>Spirochaetia</taxon>
        <taxon>Leptospirales</taxon>
        <taxon>Leptospiraceae</taxon>
        <taxon>Leptospira</taxon>
    </lineage>
</organism>
<comment type="caution">
    <text evidence="3">The sequence shown here is derived from an EMBL/GenBank/DDBJ whole genome shotgun (WGS) entry which is preliminary data.</text>
</comment>